<accession>A0ABT9INN4</accession>
<organism evidence="1 2">
    <name type="scientific">Arthrobacter horti</name>
    <dbReference type="NCBI Taxonomy" id="3068273"/>
    <lineage>
        <taxon>Bacteria</taxon>
        <taxon>Bacillati</taxon>
        <taxon>Actinomycetota</taxon>
        <taxon>Actinomycetes</taxon>
        <taxon>Micrococcales</taxon>
        <taxon>Micrococcaceae</taxon>
        <taxon>Arthrobacter</taxon>
    </lineage>
</organism>
<protein>
    <submittedName>
        <fullName evidence="1">Uncharacterized protein</fullName>
    </submittedName>
</protein>
<comment type="caution">
    <text evidence="1">The sequence shown here is derived from an EMBL/GenBank/DDBJ whole genome shotgun (WGS) entry which is preliminary data.</text>
</comment>
<evidence type="ECO:0000313" key="1">
    <source>
        <dbReference type="EMBL" id="MDP5226912.1"/>
    </source>
</evidence>
<reference evidence="1 2" key="1">
    <citation type="submission" date="2023-08" db="EMBL/GenBank/DDBJ databases">
        <title>Arthrobacter horti sp. nov., isolated from forest soil.</title>
        <authorList>
            <person name="Park M."/>
        </authorList>
    </citation>
    <scope>NUCLEOTIDE SEQUENCE [LARGE SCALE GENOMIC DNA]</scope>
    <source>
        <strain evidence="1 2">YJM1</strain>
    </source>
</reference>
<dbReference type="RefSeq" id="WP_305995958.1">
    <property type="nucleotide sequence ID" value="NZ_JAVALS010000003.1"/>
</dbReference>
<sequence>MPITPLTDLDQRGWMVQPQLTWDQKLPDGPDAVQLIPGVVGPEWMRAEGPFRTLPQSAGEAGGADLDVQVALEARFDRDRGCYLLRSLTVEAPDGSEVTGVLLREIAPLRIMRWVLPRTFQVEQDKLSVWVSAFIAPEVAAQATDPRPEAALEDAATVYRLAEVVREPPAKAVADALGLQTRTATNWIVRARKQGLLE</sequence>
<keyword evidence="2" id="KW-1185">Reference proteome</keyword>
<gene>
    <name evidence="1" type="ORF">Q9R02_07095</name>
</gene>
<name>A0ABT9INN4_9MICC</name>
<dbReference type="EMBL" id="JAVALS010000003">
    <property type="protein sequence ID" value="MDP5226912.1"/>
    <property type="molecule type" value="Genomic_DNA"/>
</dbReference>
<evidence type="ECO:0000313" key="2">
    <source>
        <dbReference type="Proteomes" id="UP001232725"/>
    </source>
</evidence>
<proteinExistence type="predicted"/>
<dbReference type="Proteomes" id="UP001232725">
    <property type="component" value="Unassembled WGS sequence"/>
</dbReference>